<dbReference type="Gene3D" id="1.10.443.10">
    <property type="entry name" value="Intergrase catalytic core"/>
    <property type="match status" value="1"/>
</dbReference>
<name>A0A2G8RWV6_9APHY</name>
<dbReference type="GO" id="GO:0015074">
    <property type="term" value="P:DNA integration"/>
    <property type="evidence" value="ECO:0007669"/>
    <property type="project" value="InterPro"/>
</dbReference>
<protein>
    <submittedName>
        <fullName evidence="1">Uncharacterized protein</fullName>
    </submittedName>
</protein>
<comment type="caution">
    <text evidence="1">The sequence shown here is derived from an EMBL/GenBank/DDBJ whole genome shotgun (WGS) entry which is preliminary data.</text>
</comment>
<reference evidence="1 2" key="1">
    <citation type="journal article" date="2015" name="Sci. Rep.">
        <title>Chromosome-level genome map provides insights into diverse defense mechanisms in the medicinal fungus Ganoderma sinense.</title>
        <authorList>
            <person name="Zhu Y."/>
            <person name="Xu J."/>
            <person name="Sun C."/>
            <person name="Zhou S."/>
            <person name="Xu H."/>
            <person name="Nelson D.R."/>
            <person name="Qian J."/>
            <person name="Song J."/>
            <person name="Luo H."/>
            <person name="Xiang L."/>
            <person name="Li Y."/>
            <person name="Xu Z."/>
            <person name="Ji A."/>
            <person name="Wang L."/>
            <person name="Lu S."/>
            <person name="Hayward A."/>
            <person name="Sun W."/>
            <person name="Li X."/>
            <person name="Schwartz D.C."/>
            <person name="Wang Y."/>
            <person name="Chen S."/>
        </authorList>
    </citation>
    <scope>NUCLEOTIDE SEQUENCE [LARGE SCALE GENOMIC DNA]</scope>
    <source>
        <strain evidence="1 2">ZZ0214-1</strain>
    </source>
</reference>
<gene>
    <name evidence="1" type="ORF">GSI_11548</name>
</gene>
<dbReference type="STRING" id="1077348.A0A2G8RWV6"/>
<sequence>MYYSSPVPSLVAMSLPPQKYAGALRCFKNALQVSQDAVEDDQEEELESYDSAIEIDEQLALEEPLEGSAINESGIDSLHIVPRFQNLPVDTEGMGEDPSEGASSIPMKRKTDHETMFNSLKVASKNVVGNSTLRLYVRLWMLFVLFCQAHSFIRHESEFDEVQPNFHSDLPSWIALWIMDKCDDMDIHTGQIKPLHLRRGSYNMAQKMRAAMMHKFGWDYQLGTQSWQEHPVTGKYVGNPSLSMVLSQYMVSLHRRKAHAGEEVTSARAVDERTLKMLWVFNEGIEDTGRTPVSRKELEQDPARWGGRNTHPTGGIAPFYLWGLDRARPWMCPVWALSKWSEACRTMGIQRQGYVFRKKIGANSISADIEAGMTSESFLECFRNNLLDVDIDPWPYGTHSFRRGGCQYLAMVL</sequence>
<dbReference type="Proteomes" id="UP000230002">
    <property type="component" value="Unassembled WGS sequence"/>
</dbReference>
<accession>A0A2G8RWV6</accession>
<keyword evidence="2" id="KW-1185">Reference proteome</keyword>
<proteinExistence type="predicted"/>
<dbReference type="OrthoDB" id="2795280at2759"/>
<evidence type="ECO:0000313" key="1">
    <source>
        <dbReference type="EMBL" id="PIL25798.1"/>
    </source>
</evidence>
<organism evidence="1 2">
    <name type="scientific">Ganoderma sinense ZZ0214-1</name>
    <dbReference type="NCBI Taxonomy" id="1077348"/>
    <lineage>
        <taxon>Eukaryota</taxon>
        <taxon>Fungi</taxon>
        <taxon>Dikarya</taxon>
        <taxon>Basidiomycota</taxon>
        <taxon>Agaricomycotina</taxon>
        <taxon>Agaricomycetes</taxon>
        <taxon>Polyporales</taxon>
        <taxon>Polyporaceae</taxon>
        <taxon>Ganoderma</taxon>
    </lineage>
</organism>
<dbReference type="AlphaFoldDB" id="A0A2G8RWV6"/>
<dbReference type="EMBL" id="AYKW01000045">
    <property type="protein sequence ID" value="PIL25798.1"/>
    <property type="molecule type" value="Genomic_DNA"/>
</dbReference>
<evidence type="ECO:0000313" key="2">
    <source>
        <dbReference type="Proteomes" id="UP000230002"/>
    </source>
</evidence>
<dbReference type="GO" id="GO:0003677">
    <property type="term" value="F:DNA binding"/>
    <property type="evidence" value="ECO:0007669"/>
    <property type="project" value="InterPro"/>
</dbReference>
<dbReference type="InterPro" id="IPR013762">
    <property type="entry name" value="Integrase-like_cat_sf"/>
</dbReference>
<dbReference type="GO" id="GO:0006310">
    <property type="term" value="P:DNA recombination"/>
    <property type="evidence" value="ECO:0007669"/>
    <property type="project" value="InterPro"/>
</dbReference>